<gene>
    <name evidence="2" type="ORF">G8759_13270</name>
</gene>
<reference evidence="2 3" key="1">
    <citation type="submission" date="2020-03" db="EMBL/GenBank/DDBJ databases">
        <authorList>
            <person name="Kim M.K."/>
        </authorList>
    </citation>
    <scope>NUCLEOTIDE SEQUENCE [LARGE SCALE GENOMIC DNA]</scope>
    <source>
        <strain evidence="2 3">BT328</strain>
    </source>
</reference>
<keyword evidence="3" id="KW-1185">Reference proteome</keyword>
<evidence type="ECO:0000313" key="2">
    <source>
        <dbReference type="EMBL" id="QIP13524.1"/>
    </source>
</evidence>
<evidence type="ECO:0000313" key="3">
    <source>
        <dbReference type="Proteomes" id="UP000501802"/>
    </source>
</evidence>
<sequence>MGTLEEIGKHLALAVRPLKDAVSDAAHFRQFIYQLGWKPTDIPPSFMALTVRVDEALAELDALLANPDPEKALKVLGKVKAVYEALESISETPPGVNDAVTFLAEIQERIFELLVVDYLTVAWPFLLNFFKMTGVIEQLAVPGTADRSRPSFIRQKLNWDKIPQILTHPDQLPELIYGWGTPNFNFELFAEHLLELLYALRIPVSLSPIDPDTGYRYVDSDPDDPASPRVDQFIRIAFAYLNIAGQDRDLGLAVLDLPAVGAKLPGIIIQPALPSEITLPTLRVREDVNLIIRAGTNIASLFGILIRPGEISVKYPFQDGQLPSAGFGAGVEYAPVQTQTVVGSENGTRLELKGGSLEFSFLFNGTDPELKIGGKLTDFALILNPADADSFIRKLIGSGQTKIPFTLGFEWSNKNGIKFTGGGGFEVAVHPHLVLGPISIEELLIRLRGETDPKPAAILEIGAGIKGQLGPLTLVVQNIGLALVTTFDRGNAGPFDIALGFKPPTGVGLSINGGGFTGGGFLFFDDAKKEYAGGLELTFSNTISLKAIGILTTRMPDGTDGFSLLIIITAEFTPIQLGYGFTLNGVGGLLGLNRTYLIEELRKGVNDGSLNSILFPQNIVANATTIVSNLKRIFPPQQGHFLIGPMAKIGWGTPTLISLELGLLLEIPRPGFALLGVLRMNLPDEQAPIVKIQVNFLGYVDFDKGQISFDASLINSRILTFTLTGDMVLRLYWKENANFLVSIGGFHPSYTPPPMSLPAMKRLSLVIFSGNPSLKAESYFAITSNTVQFGSKIELSADASVFNVYGFLSLDVLVQFSPLYFIAEVAAMLAVRSGSHTLFSVKLKLTLEGPTPWHAHGEASFEIGFIFTVTITVHFDKTFGERRNDTLPPVRVIDKLIEALNQSGNWRVNLPIGNQYVSLRELPQNGQSLILHPFGTLNVTQKIVPLRLDIARFGYQQPDGPRRFAISGVKVGNTQSTPTDEDYEKEQFAPAQFIEMSDAEKLSRPSFEAFDAGVQVGGSTQPQSDYAVGLDVAYELIYVPEKQKPKRLTFDRGLFGLYLSTNAIARSSLAEGQRKPSVLGTEPVRVRPETFAVATSDTLQLHQQLMFNTETEARQALHNLVRQDAGLADELQVIPSYQLN</sequence>
<dbReference type="InterPro" id="IPR046538">
    <property type="entry name" value="DUF6603"/>
</dbReference>
<evidence type="ECO:0000259" key="1">
    <source>
        <dbReference type="Pfam" id="PF20248"/>
    </source>
</evidence>
<dbReference type="Proteomes" id="UP000501802">
    <property type="component" value="Chromosome"/>
</dbReference>
<dbReference type="EMBL" id="CP050063">
    <property type="protein sequence ID" value="QIP13524.1"/>
    <property type="molecule type" value="Genomic_DNA"/>
</dbReference>
<organism evidence="2 3">
    <name type="scientific">Spirosoma aureum</name>
    <dbReference type="NCBI Taxonomy" id="2692134"/>
    <lineage>
        <taxon>Bacteria</taxon>
        <taxon>Pseudomonadati</taxon>
        <taxon>Bacteroidota</taxon>
        <taxon>Cytophagia</taxon>
        <taxon>Cytophagales</taxon>
        <taxon>Cytophagaceae</taxon>
        <taxon>Spirosoma</taxon>
    </lineage>
</organism>
<accession>A0A6G9AMG7</accession>
<proteinExistence type="predicted"/>
<dbReference type="AlphaFoldDB" id="A0A6G9AMG7"/>
<feature type="domain" description="DUF6603" evidence="1">
    <location>
        <begin position="433"/>
        <end position="999"/>
    </location>
</feature>
<name>A0A6G9AMG7_9BACT</name>
<dbReference type="RefSeq" id="WP_167208686.1">
    <property type="nucleotide sequence ID" value="NZ_CP050063.1"/>
</dbReference>
<dbReference type="KEGG" id="spib:G8759_13270"/>
<dbReference type="Pfam" id="PF20248">
    <property type="entry name" value="DUF6603"/>
    <property type="match status" value="1"/>
</dbReference>
<protein>
    <recommendedName>
        <fullName evidence="1">DUF6603 domain-containing protein</fullName>
    </recommendedName>
</protein>